<dbReference type="STRING" id="1193682.BJP25_14020"/>
<dbReference type="AlphaFoldDB" id="A0A1Q9LN35"/>
<protein>
    <recommendedName>
        <fullName evidence="5">PknH-like extracellular domain-containing protein</fullName>
    </recommendedName>
</protein>
<name>A0A1Q9LN35_9PSEU</name>
<feature type="region of interest" description="Disordered" evidence="1">
    <location>
        <begin position="37"/>
        <end position="60"/>
    </location>
</feature>
<dbReference type="OrthoDB" id="3689832at2"/>
<evidence type="ECO:0000256" key="2">
    <source>
        <dbReference type="SAM" id="SignalP"/>
    </source>
</evidence>
<accession>A0A1Q9LN35</accession>
<keyword evidence="4" id="KW-1185">Reference proteome</keyword>
<comment type="caution">
    <text evidence="3">The sequence shown here is derived from an EMBL/GenBank/DDBJ whole genome shotgun (WGS) entry which is preliminary data.</text>
</comment>
<proteinExistence type="predicted"/>
<evidence type="ECO:0000313" key="3">
    <source>
        <dbReference type="EMBL" id="OLR93425.1"/>
    </source>
</evidence>
<gene>
    <name evidence="3" type="ORF">BJP25_14020</name>
</gene>
<dbReference type="Proteomes" id="UP000186040">
    <property type="component" value="Unassembled WGS sequence"/>
</dbReference>
<reference evidence="3 4" key="1">
    <citation type="submission" date="2016-10" db="EMBL/GenBank/DDBJ databases">
        <title>The Draft Genome Sequence of Actinokineospora bangkokensis 44EHWT reveals the biosynthetic pathway of antifungal compounds Thailandins with unusual extender unit butylmalonyl-CoA.</title>
        <authorList>
            <person name="Greule A."/>
            <person name="Intra B."/>
            <person name="Flemming S."/>
            <person name="Rommel M.G."/>
            <person name="Panbangred W."/>
            <person name="Bechthold A."/>
        </authorList>
    </citation>
    <scope>NUCLEOTIDE SEQUENCE [LARGE SCALE GENOMIC DNA]</scope>
    <source>
        <strain evidence="3 4">44EHW</strain>
    </source>
</reference>
<evidence type="ECO:0000313" key="4">
    <source>
        <dbReference type="Proteomes" id="UP000186040"/>
    </source>
</evidence>
<dbReference type="EMBL" id="MKQR01000009">
    <property type="protein sequence ID" value="OLR93425.1"/>
    <property type="molecule type" value="Genomic_DNA"/>
</dbReference>
<evidence type="ECO:0000256" key="1">
    <source>
        <dbReference type="SAM" id="MobiDB-lite"/>
    </source>
</evidence>
<sequence length="231" mass="23253">MRRVHALAACATALPAALLAGCSGRANDLSTYYDDPAAVSSAPPSTSTAAPATSTTPPGPAPAELVAEAALTQADLVEEGVTPVGAPASSLAIALPDCAINLGAGADAGLTAQWRYARGSVLRQYVVHTPEQSGVTAAVEAARDALDCRSFTVSGTRFLIDDGFTLDEVDGADRQLSWCAGANTRVSCTVVLASGDLLTAVSVESTTTKAARDAITRVAPVAATALGRARA</sequence>
<keyword evidence="2" id="KW-0732">Signal</keyword>
<organism evidence="3 4">
    <name type="scientific">Actinokineospora bangkokensis</name>
    <dbReference type="NCBI Taxonomy" id="1193682"/>
    <lineage>
        <taxon>Bacteria</taxon>
        <taxon>Bacillati</taxon>
        <taxon>Actinomycetota</taxon>
        <taxon>Actinomycetes</taxon>
        <taxon>Pseudonocardiales</taxon>
        <taxon>Pseudonocardiaceae</taxon>
        <taxon>Actinokineospora</taxon>
    </lineage>
</organism>
<dbReference type="PROSITE" id="PS51257">
    <property type="entry name" value="PROKAR_LIPOPROTEIN"/>
    <property type="match status" value="1"/>
</dbReference>
<feature type="signal peptide" evidence="2">
    <location>
        <begin position="1"/>
        <end position="20"/>
    </location>
</feature>
<evidence type="ECO:0008006" key="5">
    <source>
        <dbReference type="Google" id="ProtNLM"/>
    </source>
</evidence>
<feature type="chain" id="PRO_5038751348" description="PknH-like extracellular domain-containing protein" evidence="2">
    <location>
        <begin position="21"/>
        <end position="231"/>
    </location>
</feature>